<feature type="region of interest" description="Disordered" evidence="1">
    <location>
        <begin position="22"/>
        <end position="104"/>
    </location>
</feature>
<accession>A0AAD8RVI2</accession>
<organism evidence="2 3">
    <name type="scientific">Lolium multiflorum</name>
    <name type="common">Italian ryegrass</name>
    <name type="synonym">Lolium perenne subsp. multiflorum</name>
    <dbReference type="NCBI Taxonomy" id="4521"/>
    <lineage>
        <taxon>Eukaryota</taxon>
        <taxon>Viridiplantae</taxon>
        <taxon>Streptophyta</taxon>
        <taxon>Embryophyta</taxon>
        <taxon>Tracheophyta</taxon>
        <taxon>Spermatophyta</taxon>
        <taxon>Magnoliopsida</taxon>
        <taxon>Liliopsida</taxon>
        <taxon>Poales</taxon>
        <taxon>Poaceae</taxon>
        <taxon>BOP clade</taxon>
        <taxon>Pooideae</taxon>
        <taxon>Poodae</taxon>
        <taxon>Poeae</taxon>
        <taxon>Poeae Chloroplast Group 2 (Poeae type)</taxon>
        <taxon>Loliodinae</taxon>
        <taxon>Loliinae</taxon>
        <taxon>Lolium</taxon>
    </lineage>
</organism>
<evidence type="ECO:0000313" key="2">
    <source>
        <dbReference type="EMBL" id="KAK1632050.1"/>
    </source>
</evidence>
<dbReference type="Proteomes" id="UP001231189">
    <property type="component" value="Unassembled WGS sequence"/>
</dbReference>
<comment type="caution">
    <text evidence="2">The sequence shown here is derived from an EMBL/GenBank/DDBJ whole genome shotgun (WGS) entry which is preliminary data.</text>
</comment>
<evidence type="ECO:0000256" key="1">
    <source>
        <dbReference type="SAM" id="MobiDB-lite"/>
    </source>
</evidence>
<protein>
    <submittedName>
        <fullName evidence="2">Uncharacterized protein</fullName>
    </submittedName>
</protein>
<keyword evidence="3" id="KW-1185">Reference proteome</keyword>
<sequence length="205" mass="23910">MPRRFRRCSRRRPRLSVWISRRSRPLVQEEEAQPIGAVGVGGHRCSRRRRPSVQESWRRRSLDAGGGGHRRRRREKEREKRKMRGREKRRRRGEGEKGEKGVASPDLSANSVLLAQPLQYIPVPDRYYSMRKKNIMIWHVALSTFVLNRVCELVKEGTTGVQVFKNRDLTAIVEVVLKFTDREVGVDQLYNHLEALESNVQTENA</sequence>
<reference evidence="2" key="1">
    <citation type="submission" date="2023-07" db="EMBL/GenBank/DDBJ databases">
        <title>A chromosome-level genome assembly of Lolium multiflorum.</title>
        <authorList>
            <person name="Chen Y."/>
            <person name="Copetti D."/>
            <person name="Kolliker R."/>
            <person name="Studer B."/>
        </authorList>
    </citation>
    <scope>NUCLEOTIDE SEQUENCE</scope>
    <source>
        <strain evidence="2">02402/16</strain>
        <tissue evidence="2">Leaf</tissue>
    </source>
</reference>
<name>A0AAD8RVI2_LOLMU</name>
<evidence type="ECO:0000313" key="3">
    <source>
        <dbReference type="Proteomes" id="UP001231189"/>
    </source>
</evidence>
<gene>
    <name evidence="2" type="ORF">QYE76_006365</name>
</gene>
<proteinExistence type="predicted"/>
<feature type="compositionally biased region" description="Basic residues" evidence="1">
    <location>
        <begin position="68"/>
        <end position="92"/>
    </location>
</feature>
<dbReference type="EMBL" id="JAUUTY010000005">
    <property type="protein sequence ID" value="KAK1632050.1"/>
    <property type="molecule type" value="Genomic_DNA"/>
</dbReference>
<dbReference type="AlphaFoldDB" id="A0AAD8RVI2"/>